<dbReference type="InterPro" id="IPR009078">
    <property type="entry name" value="Ferritin-like_SF"/>
</dbReference>
<protein>
    <recommendedName>
        <fullName evidence="4">GTP-binding protein LepA</fullName>
    </recommendedName>
</protein>
<evidence type="ECO:0000256" key="1">
    <source>
        <dbReference type="SAM" id="MobiDB-lite"/>
    </source>
</evidence>
<proteinExistence type="predicted"/>
<evidence type="ECO:0008006" key="4">
    <source>
        <dbReference type="Google" id="ProtNLM"/>
    </source>
</evidence>
<evidence type="ECO:0000313" key="2">
    <source>
        <dbReference type="EMBL" id="GAA0924223.1"/>
    </source>
</evidence>
<gene>
    <name evidence="2" type="ORF">GCM10009554_02840</name>
</gene>
<name>A0ABN1P8K4_9ACTN</name>
<evidence type="ECO:0000313" key="3">
    <source>
        <dbReference type="Proteomes" id="UP001500542"/>
    </source>
</evidence>
<sequence>MRKQDDATGADDQGGPAMSAAMTPPWRRRPRKPFSVEARLAEHVDRLAEEHPPIPVDSADYSMVRPELLAERFGPVLTYMSRVELEVERNVLELNLLLPDPPPVDKHFYADVWLPQETHHGYLLDRLQQLAGLPESEPDLTSLAFSYKVLGALGRWSAIQDVSRMLYYLTGVATEQSAILAYNKLYQGLLDLGEKAVAMTVVAPIRRQEPGHFAYYKIAAQGLWSEMSEWQKWIVRTLRRYTFEPVGAYTKKQWAQFGDVMHHLGIAVSATDDELTRYAQQIGRFELEMLWAHRNGLKVPTYVLDSLHRAAHLAAKHRPHPA</sequence>
<comment type="caution">
    <text evidence="2">The sequence shown here is derived from an EMBL/GenBank/DDBJ whole genome shotgun (WGS) entry which is preliminary data.</text>
</comment>
<organism evidence="2 3">
    <name type="scientific">Kribbella koreensis</name>
    <dbReference type="NCBI Taxonomy" id="57909"/>
    <lineage>
        <taxon>Bacteria</taxon>
        <taxon>Bacillati</taxon>
        <taxon>Actinomycetota</taxon>
        <taxon>Actinomycetes</taxon>
        <taxon>Propionibacteriales</taxon>
        <taxon>Kribbellaceae</taxon>
        <taxon>Kribbella</taxon>
    </lineage>
</organism>
<dbReference type="EMBL" id="BAAAHK010000001">
    <property type="protein sequence ID" value="GAA0924223.1"/>
    <property type="molecule type" value="Genomic_DNA"/>
</dbReference>
<keyword evidence="3" id="KW-1185">Reference proteome</keyword>
<reference evidence="2 3" key="1">
    <citation type="journal article" date="2019" name="Int. J. Syst. Evol. Microbiol.">
        <title>The Global Catalogue of Microorganisms (GCM) 10K type strain sequencing project: providing services to taxonomists for standard genome sequencing and annotation.</title>
        <authorList>
            <consortium name="The Broad Institute Genomics Platform"/>
            <consortium name="The Broad Institute Genome Sequencing Center for Infectious Disease"/>
            <person name="Wu L."/>
            <person name="Ma J."/>
        </authorList>
    </citation>
    <scope>NUCLEOTIDE SEQUENCE [LARGE SCALE GENOMIC DNA]</scope>
    <source>
        <strain evidence="2 3">JCM 10977</strain>
    </source>
</reference>
<accession>A0ABN1P8K4</accession>
<dbReference type="SUPFAM" id="SSF47240">
    <property type="entry name" value="Ferritin-like"/>
    <property type="match status" value="1"/>
</dbReference>
<feature type="region of interest" description="Disordered" evidence="1">
    <location>
        <begin position="1"/>
        <end position="32"/>
    </location>
</feature>
<dbReference type="Proteomes" id="UP001500542">
    <property type="component" value="Unassembled WGS sequence"/>
</dbReference>